<proteinExistence type="predicted"/>
<feature type="transmembrane region" description="Helical" evidence="1">
    <location>
        <begin position="129"/>
        <end position="149"/>
    </location>
</feature>
<dbReference type="PROSITE" id="PS00307">
    <property type="entry name" value="LECTIN_LEGUME_BETA"/>
    <property type="match status" value="1"/>
</dbReference>
<feature type="transmembrane region" description="Helical" evidence="1">
    <location>
        <begin position="99"/>
        <end position="117"/>
    </location>
</feature>
<evidence type="ECO:0000256" key="1">
    <source>
        <dbReference type="SAM" id="Phobius"/>
    </source>
</evidence>
<dbReference type="NCBIfam" id="NF038256">
    <property type="entry name" value="exopoly_VpsF"/>
    <property type="match status" value="1"/>
</dbReference>
<feature type="transmembrane region" description="Helical" evidence="1">
    <location>
        <begin position="45"/>
        <end position="64"/>
    </location>
</feature>
<name>A0A0F4Q6M7_9GAMM</name>
<reference evidence="2 3" key="1">
    <citation type="journal article" date="2015" name="BMC Genomics">
        <title>Genome mining reveals unlocked bioactive potential of marine Gram-negative bacteria.</title>
        <authorList>
            <person name="Machado H."/>
            <person name="Sonnenschein E.C."/>
            <person name="Melchiorsen J."/>
            <person name="Gram L."/>
        </authorList>
    </citation>
    <scope>NUCLEOTIDE SEQUENCE [LARGE SCALE GENOMIC DNA]</scope>
    <source>
        <strain evidence="2 3">S3137</strain>
    </source>
</reference>
<accession>A0A0F4Q6M7</accession>
<gene>
    <name evidence="2" type="ORF">TW72_00635</name>
</gene>
<keyword evidence="1" id="KW-0812">Transmembrane</keyword>
<dbReference type="GeneID" id="58226991"/>
<dbReference type="Proteomes" id="UP000033664">
    <property type="component" value="Unassembled WGS sequence"/>
</dbReference>
<evidence type="ECO:0000313" key="2">
    <source>
        <dbReference type="EMBL" id="KJZ02217.1"/>
    </source>
</evidence>
<feature type="transmembrane region" description="Helical" evidence="1">
    <location>
        <begin position="380"/>
        <end position="396"/>
    </location>
</feature>
<organism evidence="2 3">
    <name type="scientific">Pseudoalteromonas ruthenica</name>
    <dbReference type="NCBI Taxonomy" id="151081"/>
    <lineage>
        <taxon>Bacteria</taxon>
        <taxon>Pseudomonadati</taxon>
        <taxon>Pseudomonadota</taxon>
        <taxon>Gammaproteobacteria</taxon>
        <taxon>Alteromonadales</taxon>
        <taxon>Pseudoalteromonadaceae</taxon>
        <taxon>Pseudoalteromonas</taxon>
    </lineage>
</organism>
<feature type="transmembrane region" description="Helical" evidence="1">
    <location>
        <begin position="328"/>
        <end position="353"/>
    </location>
</feature>
<sequence length="415" mass="45280">MSEIKLAKYLQLALFSAVVLGGYLLENLGIAYVSEGGSPVVKIHLYAYILLALFGLLVLSRGMAASVAELGQLASIWWWSFIALSAVIVYGLATQGTSGMAYMVNTFLAPLLLLVLLAQLSHSQLQRILVLLAYLLLFNSLLAVGEYVLNTRIVSVEFDSFAFFRSTALMTHPLNNALITVALALLLCSYTRLPAFAYIGLVILALFAFGGRAALALFCLGALVCAVPALWRFLTRGVAVDRRYLAVLMMLGYFAFIAFIVVLIESGITERIASKMYIDHSATARLDVFYLLEQLSPKEWVFGASASLMAAIEFYIDISVIENYLVGWIFNFGLIGAVPLFIAAFLPLGYFFYHGNLVSRTAIGVFMIVGVTNNSLTTKTPVLLLLYCALFCALKLQQKAQQSTRAQGASHACAT</sequence>
<protein>
    <submittedName>
        <fullName evidence="2">Uncharacterized protein</fullName>
    </submittedName>
</protein>
<keyword evidence="1" id="KW-0472">Membrane</keyword>
<dbReference type="EMBL" id="JXXZ01000001">
    <property type="protein sequence ID" value="KJZ02217.1"/>
    <property type="molecule type" value="Genomic_DNA"/>
</dbReference>
<keyword evidence="1" id="KW-1133">Transmembrane helix</keyword>
<dbReference type="eggNOG" id="ENOG5031I91">
    <property type="taxonomic scope" value="Bacteria"/>
</dbReference>
<feature type="transmembrane region" description="Helical" evidence="1">
    <location>
        <begin position="193"/>
        <end position="209"/>
    </location>
</feature>
<feature type="transmembrane region" description="Helical" evidence="1">
    <location>
        <begin position="76"/>
        <end position="93"/>
    </location>
</feature>
<dbReference type="InterPro" id="IPR048041">
    <property type="entry name" value="VpsF-like"/>
</dbReference>
<dbReference type="AlphaFoldDB" id="A0A0F4Q6M7"/>
<feature type="transmembrane region" description="Helical" evidence="1">
    <location>
        <begin position="245"/>
        <end position="264"/>
    </location>
</feature>
<evidence type="ECO:0000313" key="3">
    <source>
        <dbReference type="Proteomes" id="UP000033664"/>
    </source>
</evidence>
<dbReference type="OrthoDB" id="7987387at2"/>
<dbReference type="InterPro" id="IPR019825">
    <property type="entry name" value="Lectin_legB_Mn/Ca_BS"/>
</dbReference>
<feature type="transmembrane region" description="Helical" evidence="1">
    <location>
        <begin position="12"/>
        <end position="33"/>
    </location>
</feature>
<dbReference type="RefSeq" id="WP_045978964.1">
    <property type="nucleotide sequence ID" value="NZ_JXXY01000005.1"/>
</dbReference>
<keyword evidence="3" id="KW-1185">Reference proteome</keyword>
<dbReference type="PATRIC" id="fig|151081.8.peg.1309"/>
<feature type="transmembrane region" description="Helical" evidence="1">
    <location>
        <begin position="169"/>
        <end position="188"/>
    </location>
</feature>
<comment type="caution">
    <text evidence="2">The sequence shown here is derived from an EMBL/GenBank/DDBJ whole genome shotgun (WGS) entry which is preliminary data.</text>
</comment>